<dbReference type="NCBIfam" id="TIGR00350">
    <property type="entry name" value="lytR_cpsA_psr"/>
    <property type="match status" value="1"/>
</dbReference>
<feature type="region of interest" description="Disordered" evidence="2">
    <location>
        <begin position="1"/>
        <end position="23"/>
    </location>
</feature>
<evidence type="ECO:0000313" key="6">
    <source>
        <dbReference type="EMBL" id="AGU14523.1"/>
    </source>
</evidence>
<dbReference type="InterPro" id="IPR004474">
    <property type="entry name" value="LytR_CpsA_psr"/>
</dbReference>
<evidence type="ECO:0000256" key="2">
    <source>
        <dbReference type="SAM" id="MobiDB-lite"/>
    </source>
</evidence>
<dbReference type="EMBL" id="CP006365">
    <property type="protein sequence ID" value="AGU14523.1"/>
    <property type="molecule type" value="Genomic_DNA"/>
</dbReference>
<evidence type="ECO:0008006" key="8">
    <source>
        <dbReference type="Google" id="ProtNLM"/>
    </source>
</evidence>
<dbReference type="STRING" id="1348662.CARG_01760"/>
<evidence type="ECO:0000256" key="1">
    <source>
        <dbReference type="ARBA" id="ARBA00006068"/>
    </source>
</evidence>
<reference evidence="6 7" key="1">
    <citation type="journal article" date="2013" name="Genome Announc.">
        <title>Whole-Genome Sequence of the Clinical Strain Corynebacterium argentoratense DSM 44202, Isolated from a Human Throat Specimen.</title>
        <authorList>
            <person name="Bomholt C."/>
            <person name="Glaub A."/>
            <person name="Gravermann K."/>
            <person name="Albersmeier A."/>
            <person name="Brinkrolf K."/>
            <person name="Ruckert C."/>
            <person name="Tauch A."/>
        </authorList>
    </citation>
    <scope>NUCLEOTIDE SEQUENCE [LARGE SCALE GENOMIC DNA]</scope>
    <source>
        <strain evidence="6">DSM 44202</strain>
    </source>
</reference>
<keyword evidence="7" id="KW-1185">Reference proteome</keyword>
<evidence type="ECO:0000259" key="5">
    <source>
        <dbReference type="Pfam" id="PF13399"/>
    </source>
</evidence>
<dbReference type="PANTHER" id="PTHR33392">
    <property type="entry name" value="POLYISOPRENYL-TEICHOIC ACID--PEPTIDOGLYCAN TEICHOIC ACID TRANSFERASE TAGU"/>
    <property type="match status" value="1"/>
</dbReference>
<proteinExistence type="inferred from homology"/>
<dbReference type="RefSeq" id="WP_020975661.1">
    <property type="nucleotide sequence ID" value="NC_022198.1"/>
</dbReference>
<evidence type="ECO:0000256" key="3">
    <source>
        <dbReference type="SAM" id="Phobius"/>
    </source>
</evidence>
<dbReference type="KEGG" id="caz:CARG_01760"/>
<keyword evidence="3" id="KW-0812">Transmembrane</keyword>
<name>U3GVM2_9CORY</name>
<dbReference type="eggNOG" id="COG1316">
    <property type="taxonomic scope" value="Bacteria"/>
</dbReference>
<comment type="similarity">
    <text evidence="1">Belongs to the LytR/CpsA/Psr (LCP) family.</text>
</comment>
<feature type="transmembrane region" description="Helical" evidence="3">
    <location>
        <begin position="35"/>
        <end position="55"/>
    </location>
</feature>
<dbReference type="AlphaFoldDB" id="U3GVM2"/>
<feature type="domain" description="Cell envelope-related transcriptional attenuator" evidence="4">
    <location>
        <begin position="118"/>
        <end position="287"/>
    </location>
</feature>
<dbReference type="InterPro" id="IPR050922">
    <property type="entry name" value="LytR/CpsA/Psr_CW_biosynth"/>
</dbReference>
<dbReference type="PATRIC" id="fig|1348662.3.peg.345"/>
<feature type="region of interest" description="Disordered" evidence="2">
    <location>
        <begin position="367"/>
        <end position="393"/>
    </location>
</feature>
<keyword evidence="3" id="KW-0472">Membrane</keyword>
<protein>
    <recommendedName>
        <fullName evidence="8">LytR family transcriptional regulator</fullName>
    </recommendedName>
</protein>
<dbReference type="PANTHER" id="PTHR33392:SF6">
    <property type="entry name" value="POLYISOPRENYL-TEICHOIC ACID--PEPTIDOGLYCAN TEICHOIC ACID TRANSFERASE TAGU"/>
    <property type="match status" value="1"/>
</dbReference>
<dbReference type="GeneID" id="78249217"/>
<organism evidence="6 7">
    <name type="scientific">Corynebacterium argentoratense DSM 44202</name>
    <dbReference type="NCBI Taxonomy" id="1348662"/>
    <lineage>
        <taxon>Bacteria</taxon>
        <taxon>Bacillati</taxon>
        <taxon>Actinomycetota</taxon>
        <taxon>Actinomycetes</taxon>
        <taxon>Mycobacteriales</taxon>
        <taxon>Corynebacteriaceae</taxon>
        <taxon>Corynebacterium</taxon>
    </lineage>
</organism>
<dbReference type="Proteomes" id="UP000016943">
    <property type="component" value="Chromosome"/>
</dbReference>
<sequence length="542" mass="56787">MSDDRPTSQRRTRAIQAPPSVDAAVRQTGPKGVRAVLAFLAVVVLALSGFGYSVFGSVTNTAHDLSLGGGKGSKFGHAADGALDILLVGIDSRTDAQGNPLSPQEIEILRAGDEENENTDTLMVIRVPNDGSSATAISIPRDTYIHDDEFGNMKINGVYGAHKSDKKAELFDSGLTDETKLENQSKQAGRQALISAISDLTGITVDRYAEVGLLGFVLLTDAVGGVDVCLNEAVNDEFSGANFPAGRQRLNGPDALSFVRQRHGLPRGDLDRIVRQQAYMASLVNSVLSTNTLSNPSKLNELGDAARRSLTIDSDWDIMGLATQLSNLAGGNVQFNTIPVTSIDGVGDYGESVVTVDSDQVHEFFRDLLGPKENAEQKNDKNNKGNKEDTPADPILGLDVHVLNASTTTGMASRIGTALQKKGYQIGDIGNAPAGLYAETQVLTADADDPLVKDLARTLGNVPIVVTGSLEKGEAVVVAAADYNGPIANDQKVANSEEFQAVDDSATDGSAGSGTVAGIPGTEEEIVSPTISAGGDGPRCVN</sequence>
<dbReference type="Pfam" id="PF13399">
    <property type="entry name" value="LytR_C"/>
    <property type="match status" value="1"/>
</dbReference>
<feature type="compositionally biased region" description="Basic and acidic residues" evidence="2">
    <location>
        <begin position="367"/>
        <end position="390"/>
    </location>
</feature>
<evidence type="ECO:0000313" key="7">
    <source>
        <dbReference type="Proteomes" id="UP000016943"/>
    </source>
</evidence>
<dbReference type="Pfam" id="PF03816">
    <property type="entry name" value="LytR_cpsA_psr"/>
    <property type="match status" value="1"/>
</dbReference>
<dbReference type="InterPro" id="IPR027381">
    <property type="entry name" value="LytR/CpsA/Psr_C"/>
</dbReference>
<accession>U3GVM2</accession>
<dbReference type="Gene3D" id="3.40.630.190">
    <property type="entry name" value="LCP protein"/>
    <property type="match status" value="1"/>
</dbReference>
<gene>
    <name evidence="6" type="ORF">CARG_01760</name>
</gene>
<feature type="domain" description="LytR/CpsA/Psr regulator C-terminal" evidence="5">
    <location>
        <begin position="399"/>
        <end position="483"/>
    </location>
</feature>
<keyword evidence="3" id="KW-1133">Transmembrane helix</keyword>
<dbReference type="Gene3D" id="3.30.70.2390">
    <property type="match status" value="1"/>
</dbReference>
<evidence type="ECO:0000259" key="4">
    <source>
        <dbReference type="Pfam" id="PF03816"/>
    </source>
</evidence>
<dbReference type="HOGENOM" id="CLU_016455_4_0_11"/>